<evidence type="ECO:0000259" key="2">
    <source>
        <dbReference type="Pfam" id="PF17667"/>
    </source>
</evidence>
<dbReference type="InterPro" id="IPR040976">
    <property type="entry name" value="Pkinase_fungal"/>
</dbReference>
<feature type="domain" description="Fungal-type protein kinase" evidence="2">
    <location>
        <begin position="38"/>
        <end position="227"/>
    </location>
</feature>
<gene>
    <name evidence="3" type="ORF">V5O48_009271</name>
</gene>
<name>A0ABR3FBL5_9AGAR</name>
<dbReference type="Proteomes" id="UP001465976">
    <property type="component" value="Unassembled WGS sequence"/>
</dbReference>
<protein>
    <recommendedName>
        <fullName evidence="2">Fungal-type protein kinase domain-containing protein</fullName>
    </recommendedName>
</protein>
<dbReference type="EMBL" id="JBAHYK010000595">
    <property type="protein sequence ID" value="KAL0572697.1"/>
    <property type="molecule type" value="Genomic_DNA"/>
</dbReference>
<sequence length="352" mass="39963">MLSSKILVLKNYDDTLLQAVVDPAGSSLQRHHSPSTTPEKKAGHDAWSDTPSEHDTARTLRVVLFSKFGTMYDAASSKELATWLVHAHICWLNYLLKGFLHRDISISNVLVLKSRSEVFQVPEGTGRSPIIWRNDLSEEAQTWHKKVTHILAELPITETTSPLAFVTDGDMSANLCKYLADATERGERSGIPEFMSDKLRRAFEMNTHHLHNPIEDLSSLFFVGVWAILFNCRNQPRRTAEEYQWREDLGTGDRTQRCKVIGEIFMCSAEGEYIGSPIVSQWLSTLEKWKRALDELNGLWAREVLRVKPGGQSDTDYFPLRFYEFGLRGLSVVLVPLAELLRQLEKDGGPDF</sequence>
<proteinExistence type="predicted"/>
<accession>A0ABR3FBL5</accession>
<organism evidence="3 4">
    <name type="scientific">Marasmius crinis-equi</name>
    <dbReference type="NCBI Taxonomy" id="585013"/>
    <lineage>
        <taxon>Eukaryota</taxon>
        <taxon>Fungi</taxon>
        <taxon>Dikarya</taxon>
        <taxon>Basidiomycota</taxon>
        <taxon>Agaricomycotina</taxon>
        <taxon>Agaricomycetes</taxon>
        <taxon>Agaricomycetidae</taxon>
        <taxon>Agaricales</taxon>
        <taxon>Marasmiineae</taxon>
        <taxon>Marasmiaceae</taxon>
        <taxon>Marasmius</taxon>
    </lineage>
</organism>
<evidence type="ECO:0000313" key="4">
    <source>
        <dbReference type="Proteomes" id="UP001465976"/>
    </source>
</evidence>
<feature type="region of interest" description="Disordered" evidence="1">
    <location>
        <begin position="26"/>
        <end position="53"/>
    </location>
</feature>
<dbReference type="InterPro" id="IPR008266">
    <property type="entry name" value="Tyr_kinase_AS"/>
</dbReference>
<dbReference type="Pfam" id="PF17667">
    <property type="entry name" value="Pkinase_fungal"/>
    <property type="match status" value="1"/>
</dbReference>
<evidence type="ECO:0000256" key="1">
    <source>
        <dbReference type="SAM" id="MobiDB-lite"/>
    </source>
</evidence>
<evidence type="ECO:0000313" key="3">
    <source>
        <dbReference type="EMBL" id="KAL0572697.1"/>
    </source>
</evidence>
<keyword evidence="4" id="KW-1185">Reference proteome</keyword>
<reference evidence="3 4" key="1">
    <citation type="submission" date="2024-02" db="EMBL/GenBank/DDBJ databases">
        <title>A draft genome for the cacao thread blight pathogen Marasmius crinis-equi.</title>
        <authorList>
            <person name="Cohen S.P."/>
            <person name="Baruah I.K."/>
            <person name="Amoako-Attah I."/>
            <person name="Bukari Y."/>
            <person name="Meinhardt L.W."/>
            <person name="Bailey B.A."/>
        </authorList>
    </citation>
    <scope>NUCLEOTIDE SEQUENCE [LARGE SCALE GENOMIC DNA]</scope>
    <source>
        <strain evidence="3 4">GH-76</strain>
    </source>
</reference>
<comment type="caution">
    <text evidence="3">The sequence shown here is derived from an EMBL/GenBank/DDBJ whole genome shotgun (WGS) entry which is preliminary data.</text>
</comment>
<dbReference type="PROSITE" id="PS00109">
    <property type="entry name" value="PROTEIN_KINASE_TYR"/>
    <property type="match status" value="1"/>
</dbReference>
<feature type="compositionally biased region" description="Basic and acidic residues" evidence="1">
    <location>
        <begin position="38"/>
        <end position="53"/>
    </location>
</feature>